<proteinExistence type="predicted"/>
<dbReference type="Proteomes" id="UP001066276">
    <property type="component" value="Chromosome 1_2"/>
</dbReference>
<accession>A0AAV7VWK2</accession>
<organism evidence="1 2">
    <name type="scientific">Pleurodeles waltl</name>
    <name type="common">Iberian ribbed newt</name>
    <dbReference type="NCBI Taxonomy" id="8319"/>
    <lineage>
        <taxon>Eukaryota</taxon>
        <taxon>Metazoa</taxon>
        <taxon>Chordata</taxon>
        <taxon>Craniata</taxon>
        <taxon>Vertebrata</taxon>
        <taxon>Euteleostomi</taxon>
        <taxon>Amphibia</taxon>
        <taxon>Batrachia</taxon>
        <taxon>Caudata</taxon>
        <taxon>Salamandroidea</taxon>
        <taxon>Salamandridae</taxon>
        <taxon>Pleurodelinae</taxon>
        <taxon>Pleurodeles</taxon>
    </lineage>
</organism>
<gene>
    <name evidence="1" type="ORF">NDU88_000155</name>
</gene>
<evidence type="ECO:0000313" key="2">
    <source>
        <dbReference type="Proteomes" id="UP001066276"/>
    </source>
</evidence>
<comment type="caution">
    <text evidence="1">The sequence shown here is derived from an EMBL/GenBank/DDBJ whole genome shotgun (WGS) entry which is preliminary data.</text>
</comment>
<keyword evidence="2" id="KW-1185">Reference proteome</keyword>
<protein>
    <submittedName>
        <fullName evidence="1">Uncharacterized protein</fullName>
    </submittedName>
</protein>
<dbReference type="AlphaFoldDB" id="A0AAV7VWK2"/>
<name>A0AAV7VWK2_PLEWA</name>
<sequence length="125" mass="13115">MFAVDSISSNPLIAYHQGLPQRVSATNLTLDFNLAPPGCVSSQAMPPCWSTGMLQPNPGPVMASAPQSIPTAVALLLLCIHPICRIGCRKGATPGQTAASSVLHSPVRSLHSRQQRAFACPRCVA</sequence>
<reference evidence="1" key="1">
    <citation type="journal article" date="2022" name="bioRxiv">
        <title>Sequencing and chromosome-scale assembly of the giantPleurodeles waltlgenome.</title>
        <authorList>
            <person name="Brown T."/>
            <person name="Elewa A."/>
            <person name="Iarovenko S."/>
            <person name="Subramanian E."/>
            <person name="Araus A.J."/>
            <person name="Petzold A."/>
            <person name="Susuki M."/>
            <person name="Suzuki K.-i.T."/>
            <person name="Hayashi T."/>
            <person name="Toyoda A."/>
            <person name="Oliveira C."/>
            <person name="Osipova E."/>
            <person name="Leigh N.D."/>
            <person name="Simon A."/>
            <person name="Yun M.H."/>
        </authorList>
    </citation>
    <scope>NUCLEOTIDE SEQUENCE</scope>
    <source>
        <strain evidence="1">20211129_DDA</strain>
        <tissue evidence="1">Liver</tissue>
    </source>
</reference>
<dbReference type="EMBL" id="JANPWB010000002">
    <property type="protein sequence ID" value="KAJ1204716.1"/>
    <property type="molecule type" value="Genomic_DNA"/>
</dbReference>
<evidence type="ECO:0000313" key="1">
    <source>
        <dbReference type="EMBL" id="KAJ1204716.1"/>
    </source>
</evidence>